<dbReference type="PANTHER" id="PTHR47178:SF3">
    <property type="entry name" value="FAD-BINDING DOMAIN-CONTAINING PROTEIN"/>
    <property type="match status" value="1"/>
</dbReference>
<dbReference type="Gene3D" id="3.50.50.60">
    <property type="entry name" value="FAD/NAD(P)-binding domain"/>
    <property type="match status" value="1"/>
</dbReference>
<dbReference type="GO" id="GO:0071949">
    <property type="term" value="F:FAD binding"/>
    <property type="evidence" value="ECO:0007669"/>
    <property type="project" value="InterPro"/>
</dbReference>
<evidence type="ECO:0000256" key="2">
    <source>
        <dbReference type="ARBA" id="ARBA00022630"/>
    </source>
</evidence>
<keyword evidence="2" id="KW-0285">Flavoprotein</keyword>
<comment type="caution">
    <text evidence="7">The sequence shown here is derived from an EMBL/GenBank/DDBJ whole genome shotgun (WGS) entry which is preliminary data.</text>
</comment>
<dbReference type="AlphaFoldDB" id="A0A9P9ERW2"/>
<feature type="domain" description="FAD-binding" evidence="6">
    <location>
        <begin position="304"/>
        <end position="360"/>
    </location>
</feature>
<keyword evidence="4" id="KW-0560">Oxidoreductase</keyword>
<dbReference type="InterPro" id="IPR036188">
    <property type="entry name" value="FAD/NAD-bd_sf"/>
</dbReference>
<dbReference type="EMBL" id="JAGMUV010000009">
    <property type="protein sequence ID" value="KAH7143513.1"/>
    <property type="molecule type" value="Genomic_DNA"/>
</dbReference>
<dbReference type="PRINTS" id="PR00420">
    <property type="entry name" value="RNGMNOXGNASE"/>
</dbReference>
<dbReference type="GO" id="GO:0004497">
    <property type="term" value="F:monooxygenase activity"/>
    <property type="evidence" value="ECO:0007669"/>
    <property type="project" value="UniProtKB-KW"/>
</dbReference>
<evidence type="ECO:0000313" key="7">
    <source>
        <dbReference type="EMBL" id="KAH7143513.1"/>
    </source>
</evidence>
<comment type="cofactor">
    <cofactor evidence="1">
        <name>FAD</name>
        <dbReference type="ChEBI" id="CHEBI:57692"/>
    </cofactor>
</comment>
<dbReference type="Pfam" id="PF01494">
    <property type="entry name" value="FAD_binding_3"/>
    <property type="match status" value="2"/>
</dbReference>
<keyword evidence="3" id="KW-0274">FAD</keyword>
<accession>A0A9P9ERW2</accession>
<keyword evidence="8" id="KW-1185">Reference proteome</keyword>
<feature type="domain" description="FAD-binding" evidence="6">
    <location>
        <begin position="6"/>
        <end position="182"/>
    </location>
</feature>
<dbReference type="PANTHER" id="PTHR47178">
    <property type="entry name" value="MONOOXYGENASE, FAD-BINDING"/>
    <property type="match status" value="1"/>
</dbReference>
<evidence type="ECO:0000256" key="1">
    <source>
        <dbReference type="ARBA" id="ARBA00001974"/>
    </source>
</evidence>
<evidence type="ECO:0000256" key="5">
    <source>
        <dbReference type="ARBA" id="ARBA00023033"/>
    </source>
</evidence>
<name>A0A9P9ERW2_9HYPO</name>
<evidence type="ECO:0000256" key="3">
    <source>
        <dbReference type="ARBA" id="ARBA00022827"/>
    </source>
</evidence>
<reference evidence="7" key="1">
    <citation type="journal article" date="2021" name="Nat. Commun.">
        <title>Genetic determinants of endophytism in the Arabidopsis root mycobiome.</title>
        <authorList>
            <person name="Mesny F."/>
            <person name="Miyauchi S."/>
            <person name="Thiergart T."/>
            <person name="Pickel B."/>
            <person name="Atanasova L."/>
            <person name="Karlsson M."/>
            <person name="Huettel B."/>
            <person name="Barry K.W."/>
            <person name="Haridas S."/>
            <person name="Chen C."/>
            <person name="Bauer D."/>
            <person name="Andreopoulos W."/>
            <person name="Pangilinan J."/>
            <person name="LaButti K."/>
            <person name="Riley R."/>
            <person name="Lipzen A."/>
            <person name="Clum A."/>
            <person name="Drula E."/>
            <person name="Henrissat B."/>
            <person name="Kohler A."/>
            <person name="Grigoriev I.V."/>
            <person name="Martin F.M."/>
            <person name="Hacquard S."/>
        </authorList>
    </citation>
    <scope>NUCLEOTIDE SEQUENCE</scope>
    <source>
        <strain evidence="7">MPI-CAGE-AT-0147</strain>
    </source>
</reference>
<dbReference type="InterPro" id="IPR002938">
    <property type="entry name" value="FAD-bd"/>
</dbReference>
<keyword evidence="5" id="KW-0503">Monooxygenase</keyword>
<dbReference type="OrthoDB" id="47494at2759"/>
<sequence>MSHEDLHVAVVGAGACGLLIAQGLKKNGIRVSVYESLPKDTYETNPRIWTMALHWSRHNVERCLPESIYKDMTSTYTNPWQEPSPEEAAALPIVDGKTGENLVTVKVDDARRVVRGRLRDLFRRGIDVHYGFKLTKVETKDKVYATFENGDTIQADVLVGADGVKSAVRDHLISDASKPLTQMPLISTNIGCQYTAEQALFLRSKIHPIATMAIHPEQETFFFLALADVPDPDRPETWKFQVALSLWSEENPPHSNEGRMRLFKKLAEPHCEPYRSAALWVPDDLKIPLDRYAEWTKIEPWENFEGRVTLAGDAAHPMCPFRGQGLNNALQDAGMFVDAMVEVKKGGQDLTSAVRAYDHEVYIRGKKEIEVSGESMYGLHHYEVVKGSPINQYGLKKQ</sequence>
<protein>
    <recommendedName>
        <fullName evidence="6">FAD-binding domain-containing protein</fullName>
    </recommendedName>
</protein>
<dbReference type="SUPFAM" id="SSF51905">
    <property type="entry name" value="FAD/NAD(P)-binding domain"/>
    <property type="match status" value="1"/>
</dbReference>
<evidence type="ECO:0000313" key="8">
    <source>
        <dbReference type="Proteomes" id="UP000738349"/>
    </source>
</evidence>
<gene>
    <name evidence="7" type="ORF">EDB81DRAFT_934832</name>
</gene>
<organism evidence="7 8">
    <name type="scientific">Dactylonectria macrodidyma</name>
    <dbReference type="NCBI Taxonomy" id="307937"/>
    <lineage>
        <taxon>Eukaryota</taxon>
        <taxon>Fungi</taxon>
        <taxon>Dikarya</taxon>
        <taxon>Ascomycota</taxon>
        <taxon>Pezizomycotina</taxon>
        <taxon>Sordariomycetes</taxon>
        <taxon>Hypocreomycetidae</taxon>
        <taxon>Hypocreales</taxon>
        <taxon>Nectriaceae</taxon>
        <taxon>Dactylonectria</taxon>
    </lineage>
</organism>
<dbReference type="Proteomes" id="UP000738349">
    <property type="component" value="Unassembled WGS sequence"/>
</dbReference>
<proteinExistence type="predicted"/>
<evidence type="ECO:0000259" key="6">
    <source>
        <dbReference type="Pfam" id="PF01494"/>
    </source>
</evidence>
<evidence type="ECO:0000256" key="4">
    <source>
        <dbReference type="ARBA" id="ARBA00023002"/>
    </source>
</evidence>